<dbReference type="Proteomes" id="UP001143747">
    <property type="component" value="Unassembled WGS sequence"/>
</dbReference>
<organism evidence="1 2">
    <name type="scientific">Methanogenium marinum</name>
    <dbReference type="NCBI Taxonomy" id="348610"/>
    <lineage>
        <taxon>Archaea</taxon>
        <taxon>Methanobacteriati</taxon>
        <taxon>Methanobacteriota</taxon>
        <taxon>Stenosarchaea group</taxon>
        <taxon>Methanomicrobia</taxon>
        <taxon>Methanomicrobiales</taxon>
        <taxon>Methanomicrobiaceae</taxon>
        <taxon>Methanogenium</taxon>
    </lineage>
</organism>
<dbReference type="PANTHER" id="PTHR38811:SF1">
    <property type="entry name" value="UPF0284 PROTEIN SLL1500"/>
    <property type="match status" value="1"/>
</dbReference>
<dbReference type="GO" id="GO:0008939">
    <property type="term" value="F:nicotinate-nucleotide-dimethylbenzimidazole phosphoribosyltransferase activity"/>
    <property type="evidence" value="ECO:0007669"/>
    <property type="project" value="InterPro"/>
</dbReference>
<evidence type="ECO:0000313" key="1">
    <source>
        <dbReference type="EMBL" id="MDE4908876.1"/>
    </source>
</evidence>
<dbReference type="AlphaFoldDB" id="A0A9Q4PXP7"/>
<accession>A0A9Q4PXP7</accession>
<sequence length="317" mass="32766">MPSPHGFVVLLGSSRLSLIPGLSGAGRTPEDTWNTPGRDAAFVTGGGPLPPCLTVAAVTRAMCTLTDTTPLFLNAGYAGDFSIPAEVLSRIPAGDPRKEPSVPDAVTIVRKATETGAALGKKFHTLWVGECIPGGTTHALCILRAHGVEGRVSSSALRETTAQKEAVWEGVRKRCPDICSLHGPALIRETGDTVMAAALGLIQGFPGEVVLCGATQICAVAALADDTSGRVTCAMTDCVWQDPAADVPHIANSVGIPVTVSPVPAQFVRNQSPSRSRACIRLVKEGFGAGGALALARLSGFTEEEIEAALAATVREP</sequence>
<dbReference type="InterPro" id="IPR002805">
    <property type="entry name" value="Nict_dMeBzImd_PRibTrfase_arc"/>
</dbReference>
<dbReference type="PANTHER" id="PTHR38811">
    <property type="match status" value="1"/>
</dbReference>
<dbReference type="InterPro" id="IPR036087">
    <property type="entry name" value="Nict_dMeBzImd_PRibTrfase_sf"/>
</dbReference>
<evidence type="ECO:0000313" key="2">
    <source>
        <dbReference type="Proteomes" id="UP001143747"/>
    </source>
</evidence>
<comment type="caution">
    <text evidence="1">The sequence shown here is derived from an EMBL/GenBank/DDBJ whole genome shotgun (WGS) entry which is preliminary data.</text>
</comment>
<protein>
    <submittedName>
        <fullName evidence="1">Uncharacterized protein</fullName>
    </submittedName>
</protein>
<keyword evidence="2" id="KW-1185">Reference proteome</keyword>
<dbReference type="Gene3D" id="3.40.50.10210">
    <property type="match status" value="1"/>
</dbReference>
<dbReference type="EMBL" id="JAKELO010000002">
    <property type="protein sequence ID" value="MDE4908876.1"/>
    <property type="molecule type" value="Genomic_DNA"/>
</dbReference>
<gene>
    <name evidence="1" type="ORF">L0665_09685</name>
</gene>
<name>A0A9Q4PXP7_9EURY</name>
<reference evidence="1" key="1">
    <citation type="submission" date="2022-01" db="EMBL/GenBank/DDBJ databases">
        <title>Draft genome of Methanogenium marinum DSM 15558.</title>
        <authorList>
            <person name="Chen S.-C."/>
            <person name="You Y.-T."/>
        </authorList>
    </citation>
    <scope>NUCLEOTIDE SEQUENCE</scope>
    <source>
        <strain evidence="1">DSM 15558</strain>
    </source>
</reference>
<dbReference type="RefSeq" id="WP_274925488.1">
    <property type="nucleotide sequence ID" value="NZ_JAKELO010000002.1"/>
</dbReference>
<proteinExistence type="predicted"/>
<dbReference type="SUPFAM" id="SSF52733">
    <property type="entry name" value="Nicotinate mononucleotide:5,6-dimethylbenzimidazole phosphoribosyltransferase (CobT)"/>
    <property type="match status" value="1"/>
</dbReference>